<dbReference type="EMBL" id="CABIKO010000027">
    <property type="protein sequence ID" value="VVA18039.1"/>
    <property type="molecule type" value="Genomic_DNA"/>
</dbReference>
<keyword evidence="1" id="KW-0479">Metal-binding</keyword>
<evidence type="ECO:0000313" key="5">
    <source>
        <dbReference type="EMBL" id="VVA18039.1"/>
    </source>
</evidence>
<dbReference type="Proteomes" id="UP000327085">
    <property type="component" value="Chromosome 1"/>
</dbReference>
<evidence type="ECO:0000256" key="1">
    <source>
        <dbReference type="ARBA" id="ARBA00022723"/>
    </source>
</evidence>
<keyword evidence="3" id="KW-0862">Zinc</keyword>
<evidence type="ECO:0000256" key="4">
    <source>
        <dbReference type="SAM" id="MobiDB-lite"/>
    </source>
</evidence>
<dbReference type="InterPro" id="IPR049808">
    <property type="entry name" value="CONSTANS-like_Bbox1"/>
</dbReference>
<protein>
    <submittedName>
        <fullName evidence="5">PREDICTED: zinc finger</fullName>
    </submittedName>
</protein>
<proteinExistence type="predicted"/>
<evidence type="ECO:0000256" key="2">
    <source>
        <dbReference type="ARBA" id="ARBA00022771"/>
    </source>
</evidence>
<feature type="region of interest" description="Disordered" evidence="4">
    <location>
        <begin position="130"/>
        <end position="173"/>
    </location>
</feature>
<sequence>MEKACELCLELRPVVYCKADSAHLCLPCDAKVHSANPIVGCHHRTILCDLCKYRSVDIEFLDHLMFMCRDFAAFWGFKLDESDGVGSNSQRFKKISRGDGHGGHYQKRSTGNSFILDQILDLKRLQLSQDQPNQEKSSSVHEHQNPSRSLEHSLDHHRLQHSQDDLGRTGSQQWDSCLPVQGLMVKFDPLPLPFPEQLEQYFPSSSSTAGFISKMCHTPSWRRRAMQEQPRDKLTKAISAVLESAT</sequence>
<evidence type="ECO:0000256" key="3">
    <source>
        <dbReference type="ARBA" id="ARBA00022833"/>
    </source>
</evidence>
<keyword evidence="2" id="KW-0863">Zinc-finger</keyword>
<dbReference type="PANTHER" id="PTHR31717">
    <property type="entry name" value="ZINC FINGER PROTEIN CONSTANS-LIKE 10"/>
    <property type="match status" value="1"/>
</dbReference>
<reference evidence="6" key="1">
    <citation type="journal article" date="2020" name="Plant J.">
        <title>Transposons played a major role in the diversification between the closely related almond and peach genomes: results from the almond genome sequence.</title>
        <authorList>
            <person name="Alioto T."/>
            <person name="Alexiou K.G."/>
            <person name="Bardil A."/>
            <person name="Barteri F."/>
            <person name="Castanera R."/>
            <person name="Cruz F."/>
            <person name="Dhingra A."/>
            <person name="Duval H."/>
            <person name="Fernandez I Marti A."/>
            <person name="Frias L."/>
            <person name="Galan B."/>
            <person name="Garcia J.L."/>
            <person name="Howad W."/>
            <person name="Gomez-Garrido J."/>
            <person name="Gut M."/>
            <person name="Julca I."/>
            <person name="Morata J."/>
            <person name="Puigdomenech P."/>
            <person name="Ribeca P."/>
            <person name="Rubio Cabetas M.J."/>
            <person name="Vlasova A."/>
            <person name="Wirthensohn M."/>
            <person name="Garcia-Mas J."/>
            <person name="Gabaldon T."/>
            <person name="Casacuberta J.M."/>
            <person name="Arus P."/>
        </authorList>
    </citation>
    <scope>NUCLEOTIDE SEQUENCE [LARGE SCALE GENOMIC DNA]</scope>
    <source>
        <strain evidence="6">cv. Texas</strain>
    </source>
</reference>
<dbReference type="Gramene" id="VVA18039">
    <property type="protein sequence ID" value="VVA18039"/>
    <property type="gene ID" value="Prudul26B016725"/>
</dbReference>
<organism evidence="5 6">
    <name type="scientific">Prunus dulcis</name>
    <name type="common">Almond</name>
    <name type="synonym">Amygdalus dulcis</name>
    <dbReference type="NCBI Taxonomy" id="3755"/>
    <lineage>
        <taxon>Eukaryota</taxon>
        <taxon>Viridiplantae</taxon>
        <taxon>Streptophyta</taxon>
        <taxon>Embryophyta</taxon>
        <taxon>Tracheophyta</taxon>
        <taxon>Spermatophyta</taxon>
        <taxon>Magnoliopsida</taxon>
        <taxon>eudicotyledons</taxon>
        <taxon>Gunneridae</taxon>
        <taxon>Pentapetalae</taxon>
        <taxon>rosids</taxon>
        <taxon>fabids</taxon>
        <taxon>Rosales</taxon>
        <taxon>Rosaceae</taxon>
        <taxon>Amygdaloideae</taxon>
        <taxon>Amygdaleae</taxon>
        <taxon>Prunus</taxon>
    </lineage>
</organism>
<dbReference type="GO" id="GO:0008270">
    <property type="term" value="F:zinc ion binding"/>
    <property type="evidence" value="ECO:0007669"/>
    <property type="project" value="UniProtKB-KW"/>
</dbReference>
<evidence type="ECO:0000313" key="6">
    <source>
        <dbReference type="Proteomes" id="UP000327085"/>
    </source>
</evidence>
<feature type="region of interest" description="Disordered" evidence="4">
    <location>
        <begin position="84"/>
        <end position="109"/>
    </location>
</feature>
<dbReference type="CDD" id="cd19821">
    <property type="entry name" value="Bbox1_BBX-like"/>
    <property type="match status" value="1"/>
</dbReference>
<dbReference type="PANTHER" id="PTHR31717:SF45">
    <property type="entry name" value="ZINC FINGER PROTEIN CONSTANS-LIKE 14-RELATED"/>
    <property type="match status" value="1"/>
</dbReference>
<feature type="compositionally biased region" description="Basic and acidic residues" evidence="4">
    <location>
        <begin position="138"/>
        <end position="167"/>
    </location>
</feature>
<dbReference type="AlphaFoldDB" id="A0A5E4ET65"/>
<accession>A0A5E4ET65</accession>
<dbReference type="InParanoid" id="A0A5E4ET65"/>
<gene>
    <name evidence="5" type="ORF">ALMOND_2B016725</name>
</gene>
<name>A0A5E4ET65_PRUDU</name>